<proteinExistence type="inferred from homology"/>
<evidence type="ECO:0000259" key="9">
    <source>
        <dbReference type="PROSITE" id="PS51123"/>
    </source>
</evidence>
<dbReference type="Gene3D" id="3.30.1330.60">
    <property type="entry name" value="OmpA-like domain"/>
    <property type="match status" value="1"/>
</dbReference>
<protein>
    <recommendedName>
        <fullName evidence="9">OmpA-like domain-containing protein</fullName>
    </recommendedName>
</protein>
<dbReference type="SUPFAM" id="SSF103088">
    <property type="entry name" value="OmpA-like"/>
    <property type="match status" value="1"/>
</dbReference>
<feature type="transmembrane region" description="Helical" evidence="8">
    <location>
        <begin position="16"/>
        <end position="37"/>
    </location>
</feature>
<evidence type="ECO:0000256" key="3">
    <source>
        <dbReference type="ARBA" id="ARBA00022475"/>
    </source>
</evidence>
<dbReference type="Proteomes" id="UP000315889">
    <property type="component" value="Unassembled WGS sequence"/>
</dbReference>
<dbReference type="InterPro" id="IPR006665">
    <property type="entry name" value="OmpA-like"/>
</dbReference>
<keyword evidence="5 8" id="KW-1133">Transmembrane helix</keyword>
<evidence type="ECO:0000256" key="8">
    <source>
        <dbReference type="SAM" id="Phobius"/>
    </source>
</evidence>
<comment type="subcellular location">
    <subcellularLocation>
        <location evidence="1">Cell membrane</location>
        <topology evidence="1">Single-pass membrane protein</topology>
    </subcellularLocation>
</comment>
<dbReference type="InterPro" id="IPR050330">
    <property type="entry name" value="Bact_OuterMem_StrucFunc"/>
</dbReference>
<sequence>MSKDNCPKCENLAPPWMATFADMAILLMAFFALLYSFSEVNIRDRAQFAATIRAAFGVDRKIVIDDIPTATSLIDESFTAVIAESKPLAELSKEARTPVRRYRAKYTQTEDGLAKSEITRVKLERTLAEDIIKGEVEVKAEDELVVIELRSLFTTGGKGEDYSALENGARVKQSAIDIAAKVLAVSSDNDVQIDFRARDYSAFKSVAVQNNFDLESHYDQIQQILLEQKSKDSLKVFLKDDLLTIRLASQDSFDSGQAGLKPKAKILLDKIGAILTTSKGTIRVEGHTDDMPLMFSESFVSNWDLSAARASSVAAALINNSAISQSRLVIAGFGDSRPLKGNKTPEGRSSNRRIEIIVSAGTKRDITPNG</sequence>
<organism evidence="10 11">
    <name type="scientific">SAR92 clade bacterium</name>
    <dbReference type="NCBI Taxonomy" id="2315479"/>
    <lineage>
        <taxon>Bacteria</taxon>
        <taxon>Pseudomonadati</taxon>
        <taxon>Pseudomonadota</taxon>
        <taxon>Gammaproteobacteria</taxon>
        <taxon>Cellvibrionales</taxon>
        <taxon>Porticoccaceae</taxon>
        <taxon>SAR92 clade</taxon>
    </lineage>
</organism>
<evidence type="ECO:0000256" key="4">
    <source>
        <dbReference type="ARBA" id="ARBA00022692"/>
    </source>
</evidence>
<dbReference type="PROSITE" id="PS51123">
    <property type="entry name" value="OMPA_2"/>
    <property type="match status" value="1"/>
</dbReference>
<comment type="caution">
    <text evidence="10">The sequence shown here is derived from an EMBL/GenBank/DDBJ whole genome shotgun (WGS) entry which is preliminary data.</text>
</comment>
<dbReference type="GO" id="GO:0005886">
    <property type="term" value="C:plasma membrane"/>
    <property type="evidence" value="ECO:0007669"/>
    <property type="project" value="UniProtKB-SubCell"/>
</dbReference>
<dbReference type="InterPro" id="IPR025713">
    <property type="entry name" value="MotB-like_N_dom"/>
</dbReference>
<dbReference type="AlphaFoldDB" id="A0A520MFQ0"/>
<dbReference type="PANTHER" id="PTHR30329">
    <property type="entry name" value="STATOR ELEMENT OF FLAGELLAR MOTOR COMPLEX"/>
    <property type="match status" value="1"/>
</dbReference>
<gene>
    <name evidence="10" type="ORF">EVB03_05510</name>
</gene>
<evidence type="ECO:0000256" key="5">
    <source>
        <dbReference type="ARBA" id="ARBA00022989"/>
    </source>
</evidence>
<evidence type="ECO:0000256" key="7">
    <source>
        <dbReference type="PROSITE-ProRule" id="PRU00473"/>
    </source>
</evidence>
<evidence type="ECO:0000256" key="1">
    <source>
        <dbReference type="ARBA" id="ARBA00004162"/>
    </source>
</evidence>
<reference evidence="10 11" key="1">
    <citation type="submission" date="2019-02" db="EMBL/GenBank/DDBJ databases">
        <title>Prokaryotic population dynamics and viral predation in marine succession experiment using metagenomics: the confinement effect.</title>
        <authorList>
            <person name="Haro-Moreno J.M."/>
            <person name="Rodriguez-Valera F."/>
            <person name="Lopez-Perez M."/>
        </authorList>
    </citation>
    <scope>NUCLEOTIDE SEQUENCE [LARGE SCALE GENOMIC DNA]</scope>
    <source>
        <strain evidence="10">MED-G170</strain>
    </source>
</reference>
<keyword evidence="4 8" id="KW-0812">Transmembrane</keyword>
<dbReference type="InterPro" id="IPR036737">
    <property type="entry name" value="OmpA-like_sf"/>
</dbReference>
<keyword evidence="6 7" id="KW-0472">Membrane</keyword>
<dbReference type="CDD" id="cd07185">
    <property type="entry name" value="OmpA_C-like"/>
    <property type="match status" value="1"/>
</dbReference>
<comment type="similarity">
    <text evidence="2">Belongs to the MotB family.</text>
</comment>
<keyword evidence="3" id="KW-1003">Cell membrane</keyword>
<evidence type="ECO:0000256" key="6">
    <source>
        <dbReference type="ARBA" id="ARBA00023136"/>
    </source>
</evidence>
<accession>A0A520MFQ0</accession>
<dbReference type="Pfam" id="PF13677">
    <property type="entry name" value="MotB_plug"/>
    <property type="match status" value="1"/>
</dbReference>
<dbReference type="Pfam" id="PF00691">
    <property type="entry name" value="OmpA"/>
    <property type="match status" value="1"/>
</dbReference>
<evidence type="ECO:0000313" key="11">
    <source>
        <dbReference type="Proteomes" id="UP000315889"/>
    </source>
</evidence>
<feature type="domain" description="OmpA-like" evidence="9">
    <location>
        <begin position="240"/>
        <end position="362"/>
    </location>
</feature>
<name>A0A520MFQ0_9GAMM</name>
<evidence type="ECO:0000256" key="2">
    <source>
        <dbReference type="ARBA" id="ARBA00008914"/>
    </source>
</evidence>
<dbReference type="PANTHER" id="PTHR30329:SF21">
    <property type="entry name" value="LIPOPROTEIN YIAD-RELATED"/>
    <property type="match status" value="1"/>
</dbReference>
<dbReference type="EMBL" id="SHBP01000006">
    <property type="protein sequence ID" value="RZO20058.1"/>
    <property type="molecule type" value="Genomic_DNA"/>
</dbReference>
<evidence type="ECO:0000313" key="10">
    <source>
        <dbReference type="EMBL" id="RZO20058.1"/>
    </source>
</evidence>